<protein>
    <submittedName>
        <fullName evidence="2">Uncharacterized protein</fullName>
    </submittedName>
</protein>
<evidence type="ECO:0000256" key="1">
    <source>
        <dbReference type="SAM" id="Phobius"/>
    </source>
</evidence>
<accession>S0F761</accession>
<reference evidence="2 3" key="1">
    <citation type="submission" date="2008-12" db="EMBL/GenBank/DDBJ databases">
        <authorList>
            <person name="Fulton L."/>
            <person name="Clifton S."/>
            <person name="Fulton B."/>
            <person name="Xu J."/>
            <person name="Minx P."/>
            <person name="Pepin K.H."/>
            <person name="Johnson M."/>
            <person name="Bhonagiri V."/>
            <person name="Nash W.E."/>
            <person name="Mardis E.R."/>
            <person name="Wilson R.K."/>
        </authorList>
    </citation>
    <scope>NUCLEOTIDE SEQUENCE [LARGE SCALE GENOMIC DNA]</scope>
    <source>
        <strain evidence="2 3">DSM 18228</strain>
    </source>
</reference>
<keyword evidence="1" id="KW-0472">Membrane</keyword>
<evidence type="ECO:0000313" key="2">
    <source>
        <dbReference type="EMBL" id="EEF75925.1"/>
    </source>
</evidence>
<keyword evidence="1" id="KW-1133">Transmembrane helix</keyword>
<name>S0F761_9BACT</name>
<keyword evidence="1" id="KW-0812">Transmembrane</keyword>
<organism evidence="2 3">
    <name type="scientific">Phocaeicola coprophilus DSM 18228 = JCM 13818</name>
    <dbReference type="NCBI Taxonomy" id="547042"/>
    <lineage>
        <taxon>Bacteria</taxon>
        <taxon>Pseudomonadati</taxon>
        <taxon>Bacteroidota</taxon>
        <taxon>Bacteroidia</taxon>
        <taxon>Bacteroidales</taxon>
        <taxon>Bacteroidaceae</taxon>
        <taxon>Phocaeicola</taxon>
    </lineage>
</organism>
<evidence type="ECO:0000313" key="3">
    <source>
        <dbReference type="Proteomes" id="UP000014073"/>
    </source>
</evidence>
<dbReference type="RefSeq" id="WP_008141976.1">
    <property type="nucleotide sequence ID" value="NZ_EQ973637.1"/>
</dbReference>
<dbReference type="AlphaFoldDB" id="S0F761"/>
<dbReference type="HOGENOM" id="CLU_1096201_0_0_10"/>
<dbReference type="Proteomes" id="UP000014073">
    <property type="component" value="Unassembled WGS sequence"/>
</dbReference>
<comment type="caution">
    <text evidence="2">The sequence shown here is derived from an EMBL/GenBank/DDBJ whole genome shotgun (WGS) entry which is preliminary data.</text>
</comment>
<dbReference type="EMBL" id="ACBW01000102">
    <property type="protein sequence ID" value="EEF75925.1"/>
    <property type="molecule type" value="Genomic_DNA"/>
</dbReference>
<feature type="transmembrane region" description="Helical" evidence="1">
    <location>
        <begin position="21"/>
        <end position="41"/>
    </location>
</feature>
<proteinExistence type="predicted"/>
<gene>
    <name evidence="2" type="ORF">BACCOPRO_01419</name>
</gene>
<keyword evidence="3" id="KW-1185">Reference proteome</keyword>
<feature type="transmembrane region" description="Helical" evidence="1">
    <location>
        <begin position="56"/>
        <end position="74"/>
    </location>
</feature>
<feature type="non-terminal residue" evidence="2">
    <location>
        <position position="1"/>
    </location>
</feature>
<sequence length="253" mass="29542">FTEVLFMNNFWIVFFKTLNRTLNMLTLASVILVFCLDMWLFDIPAPCQFFVACGKFFYGVGLSFIAAYIFYLITVHYPEVKKASTVYKVSDFPAMAIVTNIERIFIDMAKKQGMDIKRENLNEKLIKDILSSTRCYDDSTLSDIDSQGKIKAKNWLGYIVSVEKTYRSFINGVKSLYSQLDSEYVAAISEIEQCDFSQPIMAMLLRHKTQQKSQQNIESITFESGLEDFFLELYNKSQVLRKIIEERRLRYKY</sequence>